<name>A0ACC2XQF9_9TREE</name>
<comment type="caution">
    <text evidence="1">The sequence shown here is derived from an EMBL/GenBank/DDBJ whole genome shotgun (WGS) entry which is preliminary data.</text>
</comment>
<evidence type="ECO:0000313" key="1">
    <source>
        <dbReference type="EMBL" id="KAJ9125610.1"/>
    </source>
</evidence>
<sequence length="259" mass="28667">MPSTTPPKTRSSYLRLLAGVQNTSALAFSTFLAVHLASPVFATFGGGEVANQVMLLGRAYYHPLEPVLIYGSVSAHLAASLLRRLHMLKTTQFHRPALTLHHMTGYLLIPFLTLHVLTHRLIPSSSAQPINGLSPAELDYSFVSYGLRMWPVVSWTTYALLIVTGVSHGMSGLPKVFRWFTTRSKAELETARTTSTKDTVRTPARRALSGKWANGASIGLISLLGVALFRLHAEDPLYGSFMRKRVDAVYRSIPWLYRS</sequence>
<dbReference type="Proteomes" id="UP001243375">
    <property type="component" value="Unassembled WGS sequence"/>
</dbReference>
<reference evidence="1" key="1">
    <citation type="submission" date="2023-04" db="EMBL/GenBank/DDBJ databases">
        <title>Draft Genome sequencing of Naganishia species isolated from polar environments using Oxford Nanopore Technology.</title>
        <authorList>
            <person name="Leo P."/>
            <person name="Venkateswaran K."/>
        </authorList>
    </citation>
    <scope>NUCLEOTIDE SEQUENCE</scope>
    <source>
        <strain evidence="1">MNA-CCFEE 5425</strain>
    </source>
</reference>
<proteinExistence type="predicted"/>
<accession>A0ACC2XQF9</accession>
<keyword evidence="2" id="KW-1185">Reference proteome</keyword>
<gene>
    <name evidence="1" type="ORF">QFC22_000572</name>
</gene>
<evidence type="ECO:0000313" key="2">
    <source>
        <dbReference type="Proteomes" id="UP001243375"/>
    </source>
</evidence>
<organism evidence="1 2">
    <name type="scientific">Naganishia vaughanmartiniae</name>
    <dbReference type="NCBI Taxonomy" id="1424756"/>
    <lineage>
        <taxon>Eukaryota</taxon>
        <taxon>Fungi</taxon>
        <taxon>Dikarya</taxon>
        <taxon>Basidiomycota</taxon>
        <taxon>Agaricomycotina</taxon>
        <taxon>Tremellomycetes</taxon>
        <taxon>Filobasidiales</taxon>
        <taxon>Filobasidiaceae</taxon>
        <taxon>Naganishia</taxon>
    </lineage>
</organism>
<protein>
    <submittedName>
        <fullName evidence="1">Uncharacterized protein</fullName>
    </submittedName>
</protein>
<dbReference type="EMBL" id="JASBWU010000001">
    <property type="protein sequence ID" value="KAJ9125610.1"/>
    <property type="molecule type" value="Genomic_DNA"/>
</dbReference>